<protein>
    <submittedName>
        <fullName evidence="1">Plasmid replication protein RepA-XIV</fullName>
    </submittedName>
</protein>
<evidence type="ECO:0000313" key="2">
    <source>
        <dbReference type="Proteomes" id="UP000831019"/>
    </source>
</evidence>
<gene>
    <name evidence="1" type="primary">repA-XIV</name>
    <name evidence="1" type="ORF">DSM109990_04140</name>
</gene>
<dbReference type="InterPro" id="IPR018777">
    <property type="entry name" value="Replication_initiator_prot_A"/>
</dbReference>
<organism evidence="1 2">
    <name type="scientific">Sulfitobacter dubius</name>
    <dbReference type="NCBI Taxonomy" id="218673"/>
    <lineage>
        <taxon>Bacteria</taxon>
        <taxon>Pseudomonadati</taxon>
        <taxon>Pseudomonadota</taxon>
        <taxon>Alphaproteobacteria</taxon>
        <taxon>Rhodobacterales</taxon>
        <taxon>Roseobacteraceae</taxon>
        <taxon>Sulfitobacter</taxon>
    </lineage>
</organism>
<accession>A0ABY3ZRI2</accession>
<keyword evidence="2" id="KW-1185">Reference proteome</keyword>
<evidence type="ECO:0000313" key="1">
    <source>
        <dbReference type="EMBL" id="UOA17241.1"/>
    </source>
</evidence>
<keyword evidence="1" id="KW-0614">Plasmid</keyword>
<dbReference type="EMBL" id="CP085151">
    <property type="protein sequence ID" value="UOA17241.1"/>
    <property type="molecule type" value="Genomic_DNA"/>
</dbReference>
<dbReference type="RefSeq" id="WP_243264026.1">
    <property type="nucleotide sequence ID" value="NZ_CP085151.1"/>
</dbReference>
<proteinExistence type="predicted"/>
<dbReference type="Pfam" id="PF10134">
    <property type="entry name" value="RPA"/>
    <property type="match status" value="1"/>
</dbReference>
<geneLocation type="plasmid" evidence="1 2">
    <name>pDSM109990_g</name>
</geneLocation>
<dbReference type="Proteomes" id="UP000831019">
    <property type="component" value="Plasmid pDSM109990_g"/>
</dbReference>
<name>A0ABY3ZRI2_9RHOB</name>
<reference evidence="2" key="1">
    <citation type="journal article" date="2022" name="Microorganisms">
        <title>Beyond the ABCs#Discovery of Three New Plasmid Types in Rhodobacterales (RepQ, RepY, RepW).</title>
        <authorList>
            <person name="Freese H.M."/>
            <person name="Ringel V."/>
            <person name="Overmann J."/>
            <person name="Petersen J."/>
        </authorList>
    </citation>
    <scope>NUCLEOTIDE SEQUENCE [LARGE SCALE GENOMIC DNA]</scope>
    <source>
        <strain evidence="2">DSM 109990</strain>
        <plasmid evidence="2">pDSM109990_g</plasmid>
    </source>
</reference>
<sequence length="284" mass="32012">MSKSNQLDLFFALAGDVPFRDEREAMSAPLVSLSKRKRTLIEWEGPSGQTVTVTAAEKYGIATIWDYDVILWAVSQINQAVDAGQPTSQRIFFHPYDALKATGRNTGGRGYDELKAALHRLRATGVAYESPALKGKRRKQGAFNLLSGFEFEETPEGKAKGAWLELPLWLYQAVTKDRDVLAISPRYFDLSSGLDRFLYRLARRHVGKQAGWAFTFRDIHTRSGSTQSYGDFARDLRKAITRNALPEYGLAEVKGANGPTLSMYRDIEKSEFRDRRFTLTKSNL</sequence>